<dbReference type="SUPFAM" id="SSF51735">
    <property type="entry name" value="NAD(P)-binding Rossmann-fold domains"/>
    <property type="match status" value="1"/>
</dbReference>
<comment type="similarity">
    <text evidence="1">Belongs to the avfA family.</text>
</comment>
<dbReference type="InterPro" id="IPR051606">
    <property type="entry name" value="Polyketide_Oxido-like"/>
</dbReference>
<dbReference type="PANTHER" id="PTHR43355:SF2">
    <property type="entry name" value="FLAVIN REDUCTASE (NADPH)"/>
    <property type="match status" value="1"/>
</dbReference>
<comment type="caution">
    <text evidence="3">The sequence shown here is derived from an EMBL/GenBank/DDBJ whole genome shotgun (WGS) entry which is preliminary data.</text>
</comment>
<gene>
    <name evidence="3" type="ORF">LTR24_009642</name>
</gene>
<dbReference type="PANTHER" id="PTHR43355">
    <property type="entry name" value="FLAVIN REDUCTASE (NADPH)"/>
    <property type="match status" value="1"/>
</dbReference>
<dbReference type="InterPro" id="IPR016040">
    <property type="entry name" value="NAD(P)-bd_dom"/>
</dbReference>
<proteinExistence type="inferred from homology"/>
<evidence type="ECO:0000259" key="2">
    <source>
        <dbReference type="Pfam" id="PF13460"/>
    </source>
</evidence>
<dbReference type="Proteomes" id="UP001345013">
    <property type="component" value="Unassembled WGS sequence"/>
</dbReference>
<evidence type="ECO:0000313" key="4">
    <source>
        <dbReference type="Proteomes" id="UP001345013"/>
    </source>
</evidence>
<dbReference type="EMBL" id="JAVRRG010000224">
    <property type="protein sequence ID" value="KAK5077428.1"/>
    <property type="molecule type" value="Genomic_DNA"/>
</dbReference>
<name>A0ABR0JWF6_9EURO</name>
<accession>A0ABR0JWF6</accession>
<evidence type="ECO:0000256" key="1">
    <source>
        <dbReference type="ARBA" id="ARBA00038376"/>
    </source>
</evidence>
<reference evidence="3 4" key="1">
    <citation type="submission" date="2023-08" db="EMBL/GenBank/DDBJ databases">
        <title>Black Yeasts Isolated from many extreme environments.</title>
        <authorList>
            <person name="Coleine C."/>
            <person name="Stajich J.E."/>
            <person name="Selbmann L."/>
        </authorList>
    </citation>
    <scope>NUCLEOTIDE SEQUENCE [LARGE SCALE GENOMIC DNA]</scope>
    <source>
        <strain evidence="3 4">CCFEE 5885</strain>
    </source>
</reference>
<organism evidence="3 4">
    <name type="scientific">Lithohypha guttulata</name>
    <dbReference type="NCBI Taxonomy" id="1690604"/>
    <lineage>
        <taxon>Eukaryota</taxon>
        <taxon>Fungi</taxon>
        <taxon>Dikarya</taxon>
        <taxon>Ascomycota</taxon>
        <taxon>Pezizomycotina</taxon>
        <taxon>Eurotiomycetes</taxon>
        <taxon>Chaetothyriomycetidae</taxon>
        <taxon>Chaetothyriales</taxon>
        <taxon>Trichomeriaceae</taxon>
        <taxon>Lithohypha</taxon>
    </lineage>
</organism>
<dbReference type="InterPro" id="IPR036291">
    <property type="entry name" value="NAD(P)-bd_dom_sf"/>
</dbReference>
<protein>
    <recommendedName>
        <fullName evidence="2">NAD(P)-binding domain-containing protein</fullName>
    </recommendedName>
</protein>
<dbReference type="Pfam" id="PF13460">
    <property type="entry name" value="NAD_binding_10"/>
    <property type="match status" value="1"/>
</dbReference>
<dbReference type="Gene3D" id="3.40.50.720">
    <property type="entry name" value="NAD(P)-binding Rossmann-like Domain"/>
    <property type="match status" value="1"/>
</dbReference>
<evidence type="ECO:0000313" key="3">
    <source>
        <dbReference type="EMBL" id="KAK5077428.1"/>
    </source>
</evidence>
<keyword evidence="4" id="KW-1185">Reference proteome</keyword>
<sequence>MAQYATLPHILLIGSTGRTGRLALVEALSRNYTVTALARNPTSLDTLINEQITTTQRSQVHTVRGDATSESDVKAALKDTLDHAQGKQIVIVSTLGQTRKSGNPWSAATSPPMFMTKAAEALVAAIASLPADKKSKLERLIVMSMFGAGTSFDNLHCLLKPVMNYSNMLQTVEDHDGVDAVVRAQREVKWVMVRPSMLKEGEKMPVKSRAPNFRVSNSVEAAEGSPRDMVVSSGVLLEEVERRLKKDAMFGSGRRYAVSRRYM</sequence>
<feature type="domain" description="NAD(P)-binding" evidence="2">
    <location>
        <begin position="14"/>
        <end position="207"/>
    </location>
</feature>